<dbReference type="SUPFAM" id="SSF48452">
    <property type="entry name" value="TPR-like"/>
    <property type="match status" value="1"/>
</dbReference>
<dbReference type="GO" id="GO:0006355">
    <property type="term" value="P:regulation of DNA-templated transcription"/>
    <property type="evidence" value="ECO:0007669"/>
    <property type="project" value="InterPro"/>
</dbReference>
<dbReference type="PANTHER" id="PTHR35807">
    <property type="entry name" value="TRANSCRIPTIONAL REGULATOR REDD-RELATED"/>
    <property type="match status" value="1"/>
</dbReference>
<protein>
    <submittedName>
        <fullName evidence="2">SARP family transcriptional regulator</fullName>
    </submittedName>
</protein>
<dbReference type="GO" id="GO:0003677">
    <property type="term" value="F:DNA binding"/>
    <property type="evidence" value="ECO:0007669"/>
    <property type="project" value="InterPro"/>
</dbReference>
<dbReference type="InterPro" id="IPR016032">
    <property type="entry name" value="Sig_transdc_resp-reg_C-effctor"/>
</dbReference>
<evidence type="ECO:0000313" key="2">
    <source>
        <dbReference type="EMBL" id="TLF47907.1"/>
    </source>
</evidence>
<dbReference type="SUPFAM" id="SSF46894">
    <property type="entry name" value="C-terminal effector domain of the bipartite response regulators"/>
    <property type="match status" value="1"/>
</dbReference>
<feature type="domain" description="Bacterial transcriptional activator" evidence="1">
    <location>
        <begin position="99"/>
        <end position="240"/>
    </location>
</feature>
<proteinExistence type="predicted"/>
<dbReference type="SUPFAM" id="SSF52540">
    <property type="entry name" value="P-loop containing nucleoside triphosphate hydrolases"/>
    <property type="match status" value="1"/>
</dbReference>
<accession>A0A5R8MDZ1</accession>
<dbReference type="Gene3D" id="3.40.50.300">
    <property type="entry name" value="P-loop containing nucleotide triphosphate hydrolases"/>
    <property type="match status" value="1"/>
</dbReference>
<dbReference type="Gene3D" id="1.25.40.10">
    <property type="entry name" value="Tetratricopeptide repeat domain"/>
    <property type="match status" value="1"/>
</dbReference>
<gene>
    <name evidence="2" type="ORF">FEI13_14235</name>
</gene>
<dbReference type="InterPro" id="IPR036388">
    <property type="entry name" value="WH-like_DNA-bd_sf"/>
</dbReference>
<reference evidence="2 3" key="1">
    <citation type="journal article" date="2007" name="Int. J. Syst. Evol. Microbiol.">
        <title>Halomonas saccharevitans sp. nov., Halomonas arcis sp. nov. and Halomonas subterranea sp. nov., halophilic bacteria isolated from hypersaline environments of China.</title>
        <authorList>
            <person name="Xu X.W."/>
            <person name="Wu Y.H."/>
            <person name="Zhou Z."/>
            <person name="Wang C.S."/>
            <person name="Zhou Y.G."/>
            <person name="Zhang H.B."/>
            <person name="Wang Y."/>
            <person name="Wu M."/>
        </authorList>
    </citation>
    <scope>NUCLEOTIDE SEQUENCE [LARGE SCALE GENOMIC DNA]</scope>
    <source>
        <strain evidence="2 3">TBZ3</strain>
    </source>
</reference>
<dbReference type="InterPro" id="IPR005158">
    <property type="entry name" value="BTAD"/>
</dbReference>
<dbReference type="Pfam" id="PF13191">
    <property type="entry name" value="AAA_16"/>
    <property type="match status" value="1"/>
</dbReference>
<dbReference type="InterPro" id="IPR011990">
    <property type="entry name" value="TPR-like_helical_dom_sf"/>
</dbReference>
<dbReference type="OrthoDB" id="9806704at2"/>
<dbReference type="Proteomes" id="UP000306973">
    <property type="component" value="Unassembled WGS sequence"/>
</dbReference>
<dbReference type="Pfam" id="PF03704">
    <property type="entry name" value="BTAD"/>
    <property type="match status" value="1"/>
</dbReference>
<dbReference type="InterPro" id="IPR041664">
    <property type="entry name" value="AAA_16"/>
</dbReference>
<dbReference type="InterPro" id="IPR051677">
    <property type="entry name" value="AfsR-DnrI-RedD_regulator"/>
</dbReference>
<dbReference type="AlphaFoldDB" id="A0A5R8MDZ1"/>
<dbReference type="RefSeq" id="WP_138182182.1">
    <property type="nucleotide sequence ID" value="NZ_VBUI01000022.1"/>
</dbReference>
<name>A0A5R8MDZ1_9GAMM</name>
<evidence type="ECO:0000313" key="3">
    <source>
        <dbReference type="Proteomes" id="UP000306973"/>
    </source>
</evidence>
<dbReference type="EMBL" id="VBUI01000022">
    <property type="protein sequence ID" value="TLF47907.1"/>
    <property type="molecule type" value="Genomic_DNA"/>
</dbReference>
<evidence type="ECO:0000259" key="1">
    <source>
        <dbReference type="SMART" id="SM01043"/>
    </source>
</evidence>
<keyword evidence="3" id="KW-1185">Reference proteome</keyword>
<dbReference type="InterPro" id="IPR027417">
    <property type="entry name" value="P-loop_NTPase"/>
</dbReference>
<dbReference type="SMART" id="SM01043">
    <property type="entry name" value="BTAD"/>
    <property type="match status" value="1"/>
</dbReference>
<comment type="caution">
    <text evidence="2">The sequence shown here is derived from an EMBL/GenBank/DDBJ whole genome shotgun (WGS) entry which is preliminary data.</text>
</comment>
<organism evidence="2 3">
    <name type="scientific">Halomonas urmiana</name>
    <dbReference type="NCBI Taxonomy" id="490901"/>
    <lineage>
        <taxon>Bacteria</taxon>
        <taxon>Pseudomonadati</taxon>
        <taxon>Pseudomonadota</taxon>
        <taxon>Gammaproteobacteria</taxon>
        <taxon>Oceanospirillales</taxon>
        <taxon>Halomonadaceae</taxon>
        <taxon>Halomonas</taxon>
    </lineage>
</organism>
<dbReference type="Gene3D" id="1.10.10.10">
    <property type="entry name" value="Winged helix-like DNA-binding domain superfamily/Winged helix DNA-binding domain"/>
    <property type="match status" value="1"/>
</dbReference>
<sequence length="1042" mass="114311">MLEIRLLGEQRVVDAGTPIEALRSPRVQALLAYLVIHVGAPQGRQHLAAVFWPDSSEAQARTNLRRELHQLRAALPDADRCLAVEAHSLCWRENAPCHLDLLAFRRTAAEAEAATDDDAFLNSARQALEAYGGDLLPSLHDDWVLEERERLRQRCITLLDRLAATLAGQGRLPAALETARRRVELEPLEESGYRALMRLQALAGDRAMALRTAQRCATLLARTLGVEPCAETLALYDELSHPVEPQLAVAPALRQAPPLIGRDTELEVLESAWARVAQGPRLIVIAGEAGVGKSRLAAELAHPIQQRGALVAQARCFSSPARLALAPVAEWLRSAALRPGIDQLAPTWRQEVGRLVPELGTSPASAPLADAWQRRQFFEGLARTILADGRPTLLVLDDLQWCDGETLAWLEVLLHLEPAAPLLLVTTLRSEEFDDNLELVACCRRLQAQGLLKRLELAPLEARQTAELAAALHDAPLDAAEAHRLQAHTGGFPLFVVESLREGGTRSSRCEAILDQRLARLGPAAEELIGLAATLGRSFSFDLLATASELDEASLQGAFDELWQRRLLCEYSPFTYDFAHDLLREAAYRRLTPPHRRLLHRRLAIAMESTVNDEGAMLAAQVAEQFEAGGQPERAIHYHALAAETATAVFALADAIRHYDRALALLAERPPGATRDRRELALSEALVSPLAALHGYAAPRVGDTIERSVTLSEGLGETRETDRGRAALCWHRFVQGRMQESADLAQYLAAPQTRTGWRRQALSLPLFGLGRHREALDCLQGDTPETEDDDRHLFGFHATVLVRGAEAHLHWLVGQAGDATATAASSLRLANASGQPFEVAIAHGYAAITYHLLGDRERTDEHAATLRRHCTRYGFAYYGEWGRILAGRLTSGAAGEALIRQGIERLRQQHAGARMPFWLALLAEVLVETDRPAEAGRILGEARDWAEAHGDTWWLPELWRLDAAVCPAGEAEERLQRALAIATEQGALALQLRAALDLADRHLTAGRHEAARDLLGPLRWQASGCNPAELAALDAMLERTCT</sequence>